<dbReference type="PANTHER" id="PTHR19229">
    <property type="entry name" value="ATP-BINDING CASSETTE TRANSPORTER SUBFAMILY A ABCA"/>
    <property type="match status" value="1"/>
</dbReference>
<dbReference type="InterPro" id="IPR003439">
    <property type="entry name" value="ABC_transporter-like_ATP-bd"/>
</dbReference>
<keyword evidence="2" id="KW-0813">Transport</keyword>
<feature type="transmembrane region" description="Helical" evidence="9">
    <location>
        <begin position="85"/>
        <end position="107"/>
    </location>
</feature>
<dbReference type="CDD" id="cd03263">
    <property type="entry name" value="ABC_subfamily_A"/>
    <property type="match status" value="2"/>
</dbReference>
<dbReference type="PROSITE" id="PS50893">
    <property type="entry name" value="ABC_TRANSPORTER_2"/>
    <property type="match status" value="2"/>
</dbReference>
<feature type="transmembrane region" description="Helical" evidence="9">
    <location>
        <begin position="722"/>
        <end position="750"/>
    </location>
</feature>
<dbReference type="FunFam" id="3.40.50.300:FF:000298">
    <property type="entry name" value="ATP-binding cassette sub-family A member 12"/>
    <property type="match status" value="1"/>
</dbReference>
<dbReference type="Pfam" id="PF00005">
    <property type="entry name" value="ABC_tran"/>
    <property type="match status" value="2"/>
</dbReference>
<evidence type="ECO:0000259" key="11">
    <source>
        <dbReference type="PROSITE" id="PS50893"/>
    </source>
</evidence>
<dbReference type="OrthoDB" id="8061355at2759"/>
<accession>A0A9P0DXQ0</accession>
<evidence type="ECO:0000256" key="5">
    <source>
        <dbReference type="ARBA" id="ARBA00022741"/>
    </source>
</evidence>
<dbReference type="InterPro" id="IPR026082">
    <property type="entry name" value="ABCA"/>
</dbReference>
<dbReference type="EMBL" id="OV725077">
    <property type="protein sequence ID" value="CAH1388732.1"/>
    <property type="molecule type" value="Genomic_DNA"/>
</dbReference>
<dbReference type="InterPro" id="IPR056264">
    <property type="entry name" value="R2_ABCA1-4-like"/>
</dbReference>
<feature type="transmembrane region" description="Helical" evidence="9">
    <location>
        <begin position="184"/>
        <end position="206"/>
    </location>
</feature>
<keyword evidence="10" id="KW-0732">Signal</keyword>
<evidence type="ECO:0000313" key="13">
    <source>
        <dbReference type="Proteomes" id="UP001152798"/>
    </source>
</evidence>
<comment type="subcellular location">
    <subcellularLocation>
        <location evidence="1">Membrane</location>
        <topology evidence="1">Multi-pass membrane protein</topology>
    </subcellularLocation>
</comment>
<keyword evidence="7 9" id="KW-1133">Transmembrane helix</keyword>
<feature type="transmembrane region" description="Helical" evidence="9">
    <location>
        <begin position="680"/>
        <end position="702"/>
    </location>
</feature>
<feature type="transmembrane region" description="Helical" evidence="9">
    <location>
        <begin position="51"/>
        <end position="73"/>
    </location>
</feature>
<dbReference type="Pfam" id="PF23321">
    <property type="entry name" value="R1_ABCA1"/>
    <property type="match status" value="1"/>
</dbReference>
<keyword evidence="3 9" id="KW-0812">Transmembrane</keyword>
<feature type="transmembrane region" description="Helical" evidence="9">
    <location>
        <begin position="794"/>
        <end position="814"/>
    </location>
</feature>
<dbReference type="SUPFAM" id="SSF52540">
    <property type="entry name" value="P-loop containing nucleoside triphosphate hydrolases"/>
    <property type="match status" value="2"/>
</dbReference>
<evidence type="ECO:0000256" key="6">
    <source>
        <dbReference type="ARBA" id="ARBA00022840"/>
    </source>
</evidence>
<evidence type="ECO:0000256" key="7">
    <source>
        <dbReference type="ARBA" id="ARBA00022989"/>
    </source>
</evidence>
<dbReference type="SMART" id="SM00382">
    <property type="entry name" value="AAA"/>
    <property type="match status" value="2"/>
</dbReference>
<dbReference type="GO" id="GO:0140359">
    <property type="term" value="F:ABC-type transporter activity"/>
    <property type="evidence" value="ECO:0007669"/>
    <property type="project" value="InterPro"/>
</dbReference>
<dbReference type="InterPro" id="IPR003593">
    <property type="entry name" value="AAA+_ATPase"/>
</dbReference>
<evidence type="ECO:0000313" key="12">
    <source>
        <dbReference type="EMBL" id="CAH1388732.1"/>
    </source>
</evidence>
<evidence type="ECO:0000256" key="10">
    <source>
        <dbReference type="SAM" id="SignalP"/>
    </source>
</evidence>
<dbReference type="PROSITE" id="PS00211">
    <property type="entry name" value="ABC_TRANSPORTER_1"/>
    <property type="match status" value="1"/>
</dbReference>
<evidence type="ECO:0000256" key="2">
    <source>
        <dbReference type="ARBA" id="ARBA00022448"/>
    </source>
</evidence>
<evidence type="ECO:0000256" key="4">
    <source>
        <dbReference type="ARBA" id="ARBA00022737"/>
    </source>
</evidence>
<evidence type="ECO:0000256" key="9">
    <source>
        <dbReference type="SAM" id="Phobius"/>
    </source>
</evidence>
<keyword evidence="5" id="KW-0547">Nucleotide-binding</keyword>
<keyword evidence="4" id="KW-0677">Repeat</keyword>
<feature type="chain" id="PRO_5040424728" description="ABC transporter domain-containing protein" evidence="10">
    <location>
        <begin position="21"/>
        <end position="1258"/>
    </location>
</feature>
<dbReference type="Proteomes" id="UP001152798">
    <property type="component" value="Chromosome 1"/>
</dbReference>
<feature type="domain" description="ABC transporter" evidence="11">
    <location>
        <begin position="944"/>
        <end position="1175"/>
    </location>
</feature>
<feature type="domain" description="ABC transporter" evidence="11">
    <location>
        <begin position="263"/>
        <end position="492"/>
    </location>
</feature>
<proteinExistence type="predicted"/>
<dbReference type="Gene3D" id="3.40.50.300">
    <property type="entry name" value="P-loop containing nucleotide triphosphate hydrolases"/>
    <property type="match status" value="2"/>
</dbReference>
<dbReference type="Pfam" id="PF12698">
    <property type="entry name" value="ABC2_membrane_3"/>
    <property type="match status" value="1"/>
</dbReference>
<dbReference type="PANTHER" id="PTHR19229:SF250">
    <property type="entry name" value="ABC TRANSPORTER DOMAIN-CONTAINING PROTEIN-RELATED"/>
    <property type="match status" value="1"/>
</dbReference>
<feature type="transmembrane region" description="Helical" evidence="9">
    <location>
        <begin position="762"/>
        <end position="787"/>
    </location>
</feature>
<feature type="transmembrane region" description="Helical" evidence="9">
    <location>
        <begin position="143"/>
        <end position="164"/>
    </location>
</feature>
<sequence>MCTITCSLFVLLCFIGTWSGAGTLAHAERMSGTVERMRMYGISDLSIICSYVMHAGIKQLISALLISLYLKFGFGDPQIVKRLDFFSLFVTIFLVSLHSTVYFLGVASFFNSSILRGIVGNVSFIYFYLWALKQNFSLTAQYFGHMFAPFCLVTLSTVVCGLEAHGGVTLESLISATDRNDIPLLVIPLLMIFGSAVVLLVFFYLLNINPGPYGSARPICFILPQGLQGCFRPSHFKGHKSKSGEKFRNGLYELTPLNIEVGIKIENLYKKYGNLTSVKNLSLNIYMGQITALLGHNGAGKTTTLSILSGMLSPTSGSAFYQGYDIFTNLKKFRKDIGLCPQNNLLHPNLDVNNHLIFFGMLSGLSKKDAEESANDLLKVVGIFEKKYAQITELSGGMQRKLCIALSLVGKPKVVILDEPTSGVDPESRREIWNILLESRENRILLLTTHFMEEADALGDQIAIMNHGEIVCYGSPMFLKKHYGAGYNITVSCSQDKHKKIIETVTEKIPQATIIGETQEWIKLKLPFNKTEHFPELFKQLESDNKTSRISINCTTMEDVYLKVEAEEGGEIPTVSESPLPQEKYTNEKGNIMAYFYRFMELVKKNMICSLARWFKTFLVIVICPLVATYVAMDGINTDLTKYHRLNRSQDLNVNLSYGNSSVIPVSIPCFSDPVRSIRIYLFSLWVSYVIFIVSSTFFNFVHKERISTVKHLILMTGISPLTYWSSVLLWDAMLYLIFVIISWITFLTLDYGTLFDTGSGIYVLFLVLFLSGMSMISSVYFVSLLFKTMRSVVVFYFTAVFTIGFIGNFIANISSNFYSKVMKLQPFTASMLAMVDFSTLAEKKRNCKYCVTVNCPDILKSAFLKDDQLWRDLMFLVGDFFLYFSLAVLTDYGLFPFLWNKIDSIFTGTIDNTGLKRVVSDVAREKSRVDGLLTADTQKDKIAIVDGLGKKYSRSMVAVVDVTFAVSKGECFGLLGVNGAGKSTTFNMLTGVLYPTKGNVFIKGHSLSKEKTKCLSMIGYCPQHTALIESLTSKQMLTLFARLRMIPSQYVDKEVKKWITLFGLEEYSDVPSKNYSGGNKRKLNAALAFIGDPFIILLDEPTSGVDPFIRRNLWKVIEACGSYDQAIIISSHSMDECEAVCNRLTIMVGGKMECIGKTQYLKRLYGTGYVIKITLSPHTDNEITTLKNIIESTFSPHCELKDEHQVLLHYLIRTNFYKISSLFNIMEGIKNQSNIVNDYIITDSSLEEVFLGFAKNQ</sequence>
<protein>
    <recommendedName>
        <fullName evidence="11">ABC transporter domain-containing protein</fullName>
    </recommendedName>
</protein>
<reference evidence="12" key="1">
    <citation type="submission" date="2022-01" db="EMBL/GenBank/DDBJ databases">
        <authorList>
            <person name="King R."/>
        </authorList>
    </citation>
    <scope>NUCLEOTIDE SEQUENCE</scope>
</reference>
<keyword evidence="6" id="KW-0067">ATP-binding</keyword>
<dbReference type="InterPro" id="IPR017871">
    <property type="entry name" value="ABC_transporter-like_CS"/>
</dbReference>
<organism evidence="12 13">
    <name type="scientific">Nezara viridula</name>
    <name type="common">Southern green stink bug</name>
    <name type="synonym">Cimex viridulus</name>
    <dbReference type="NCBI Taxonomy" id="85310"/>
    <lineage>
        <taxon>Eukaryota</taxon>
        <taxon>Metazoa</taxon>
        <taxon>Ecdysozoa</taxon>
        <taxon>Arthropoda</taxon>
        <taxon>Hexapoda</taxon>
        <taxon>Insecta</taxon>
        <taxon>Pterygota</taxon>
        <taxon>Neoptera</taxon>
        <taxon>Paraneoptera</taxon>
        <taxon>Hemiptera</taxon>
        <taxon>Heteroptera</taxon>
        <taxon>Panheteroptera</taxon>
        <taxon>Pentatomomorpha</taxon>
        <taxon>Pentatomoidea</taxon>
        <taxon>Pentatomidae</taxon>
        <taxon>Pentatominae</taxon>
        <taxon>Nezara</taxon>
    </lineage>
</organism>
<evidence type="ECO:0000256" key="3">
    <source>
        <dbReference type="ARBA" id="ARBA00022692"/>
    </source>
</evidence>
<evidence type="ECO:0000256" key="1">
    <source>
        <dbReference type="ARBA" id="ARBA00004141"/>
    </source>
</evidence>
<dbReference type="AlphaFoldDB" id="A0A9P0DXQ0"/>
<feature type="transmembrane region" description="Helical" evidence="9">
    <location>
        <begin position="881"/>
        <end position="900"/>
    </location>
</feature>
<dbReference type="InterPro" id="IPR027417">
    <property type="entry name" value="P-loop_NTPase"/>
</dbReference>
<dbReference type="GO" id="GO:0016887">
    <property type="term" value="F:ATP hydrolysis activity"/>
    <property type="evidence" value="ECO:0007669"/>
    <property type="project" value="InterPro"/>
</dbReference>
<keyword evidence="13" id="KW-1185">Reference proteome</keyword>
<dbReference type="FunFam" id="3.40.50.300:FF:002470">
    <property type="entry name" value="ABC transporter, putative"/>
    <property type="match status" value="1"/>
</dbReference>
<dbReference type="InterPro" id="IPR013525">
    <property type="entry name" value="ABC2_TM"/>
</dbReference>
<dbReference type="GO" id="GO:0016020">
    <property type="term" value="C:membrane"/>
    <property type="evidence" value="ECO:0007669"/>
    <property type="project" value="UniProtKB-SubCell"/>
</dbReference>
<name>A0A9P0DXQ0_NEZVI</name>
<gene>
    <name evidence="12" type="ORF">NEZAVI_LOCUS293</name>
</gene>
<feature type="transmembrane region" description="Helical" evidence="9">
    <location>
        <begin position="113"/>
        <end position="131"/>
    </location>
</feature>
<dbReference type="GO" id="GO:0005524">
    <property type="term" value="F:ATP binding"/>
    <property type="evidence" value="ECO:0007669"/>
    <property type="project" value="UniProtKB-KW"/>
</dbReference>
<evidence type="ECO:0000256" key="8">
    <source>
        <dbReference type="ARBA" id="ARBA00023136"/>
    </source>
</evidence>
<feature type="transmembrane region" description="Helical" evidence="9">
    <location>
        <begin position="614"/>
        <end position="633"/>
    </location>
</feature>
<keyword evidence="8 9" id="KW-0472">Membrane</keyword>
<feature type="signal peptide" evidence="10">
    <location>
        <begin position="1"/>
        <end position="20"/>
    </location>
</feature>